<evidence type="ECO:0000313" key="9">
    <source>
        <dbReference type="Proteomes" id="UP000215616"/>
    </source>
</evidence>
<dbReference type="GO" id="GO:0020037">
    <property type="term" value="F:heme binding"/>
    <property type="evidence" value="ECO:0007669"/>
    <property type="project" value="TreeGrafter"/>
</dbReference>
<dbReference type="InterPro" id="IPR011577">
    <property type="entry name" value="Cyt_b561_bac/Ni-Hgenase"/>
</dbReference>
<accession>A0A258D9J7</accession>
<dbReference type="PANTHER" id="PTHR30485">
    <property type="entry name" value="NI/FE-HYDROGENASE 1 B-TYPE CYTOCHROME SUBUNIT"/>
    <property type="match status" value="1"/>
</dbReference>
<dbReference type="InterPro" id="IPR016174">
    <property type="entry name" value="Di-haem_cyt_TM"/>
</dbReference>
<organism evidence="8 9">
    <name type="scientific">Caulobacter vibrioides</name>
    <name type="common">Caulobacter crescentus</name>
    <dbReference type="NCBI Taxonomy" id="155892"/>
    <lineage>
        <taxon>Bacteria</taxon>
        <taxon>Pseudomonadati</taxon>
        <taxon>Pseudomonadota</taxon>
        <taxon>Alphaproteobacteria</taxon>
        <taxon>Caulobacterales</taxon>
        <taxon>Caulobacteraceae</taxon>
        <taxon>Caulobacter</taxon>
    </lineage>
</organism>
<dbReference type="GO" id="GO:0009055">
    <property type="term" value="F:electron transfer activity"/>
    <property type="evidence" value="ECO:0007669"/>
    <property type="project" value="InterPro"/>
</dbReference>
<dbReference type="SUPFAM" id="SSF81342">
    <property type="entry name" value="Transmembrane di-heme cytochromes"/>
    <property type="match status" value="1"/>
</dbReference>
<comment type="subcellular location">
    <subcellularLocation>
        <location evidence="1">Cell membrane</location>
        <topology evidence="1">Multi-pass membrane protein</topology>
    </subcellularLocation>
</comment>
<dbReference type="Gene3D" id="1.20.950.20">
    <property type="entry name" value="Transmembrane di-heme cytochromes, Chain C"/>
    <property type="match status" value="1"/>
</dbReference>
<dbReference type="EMBL" id="NCDQ01000080">
    <property type="protein sequence ID" value="OYX04397.1"/>
    <property type="molecule type" value="Genomic_DNA"/>
</dbReference>
<dbReference type="InterPro" id="IPR051542">
    <property type="entry name" value="Hydrogenase_cytochrome"/>
</dbReference>
<evidence type="ECO:0000256" key="5">
    <source>
        <dbReference type="ARBA" id="ARBA00023136"/>
    </source>
</evidence>
<evidence type="ECO:0000259" key="7">
    <source>
        <dbReference type="Pfam" id="PF01292"/>
    </source>
</evidence>
<feature type="domain" description="Cytochrome b561 bacterial/Ni-hydrogenase" evidence="7">
    <location>
        <begin position="17"/>
        <end position="266"/>
    </location>
</feature>
<feature type="transmembrane region" description="Helical" evidence="6">
    <location>
        <begin position="232"/>
        <end position="254"/>
    </location>
</feature>
<evidence type="ECO:0000256" key="2">
    <source>
        <dbReference type="ARBA" id="ARBA00022475"/>
    </source>
</evidence>
<dbReference type="GO" id="GO:0005886">
    <property type="term" value="C:plasma membrane"/>
    <property type="evidence" value="ECO:0007669"/>
    <property type="project" value="UniProtKB-SubCell"/>
</dbReference>
<keyword evidence="2" id="KW-1003">Cell membrane</keyword>
<proteinExistence type="predicted"/>
<keyword evidence="4 6" id="KW-1133">Transmembrane helix</keyword>
<protein>
    <recommendedName>
        <fullName evidence="7">Cytochrome b561 bacterial/Ni-hydrogenase domain-containing protein</fullName>
    </recommendedName>
</protein>
<evidence type="ECO:0000256" key="6">
    <source>
        <dbReference type="SAM" id="Phobius"/>
    </source>
</evidence>
<dbReference type="Pfam" id="PF01292">
    <property type="entry name" value="Ni_hydr_CYTB"/>
    <property type="match status" value="1"/>
</dbReference>
<dbReference type="Proteomes" id="UP000215616">
    <property type="component" value="Unassembled WGS sequence"/>
</dbReference>
<feature type="transmembrane region" description="Helical" evidence="6">
    <location>
        <begin position="21"/>
        <end position="44"/>
    </location>
</feature>
<dbReference type="AlphaFoldDB" id="A0A258D9J7"/>
<comment type="caution">
    <text evidence="8">The sequence shown here is derived from an EMBL/GenBank/DDBJ whole genome shotgun (WGS) entry which is preliminary data.</text>
</comment>
<keyword evidence="5 6" id="KW-0472">Membrane</keyword>
<evidence type="ECO:0000256" key="3">
    <source>
        <dbReference type="ARBA" id="ARBA00022692"/>
    </source>
</evidence>
<feature type="transmembrane region" description="Helical" evidence="6">
    <location>
        <begin position="188"/>
        <end position="212"/>
    </location>
</feature>
<name>A0A258D9J7_CAUVI</name>
<evidence type="ECO:0000313" key="8">
    <source>
        <dbReference type="EMBL" id="OYX04397.1"/>
    </source>
</evidence>
<evidence type="ECO:0000256" key="4">
    <source>
        <dbReference type="ARBA" id="ARBA00022989"/>
    </source>
</evidence>
<dbReference type="PANTHER" id="PTHR30485:SF1">
    <property type="entry name" value="CYTOCHROME YDHU-RELATED"/>
    <property type="match status" value="1"/>
</dbReference>
<feature type="transmembrane region" description="Helical" evidence="6">
    <location>
        <begin position="123"/>
        <end position="141"/>
    </location>
</feature>
<evidence type="ECO:0000256" key="1">
    <source>
        <dbReference type="ARBA" id="ARBA00004651"/>
    </source>
</evidence>
<sequence>MPKPDRRLEDGRIAVHRHPALVRLTHWAGVLCLLVLLTSGLQVFNAHPALYLGQGSDFERPILIMGAAQTPSGLRGTTTLFGKTFDTTGVLGASKGGEDLVNRAFPAWITFPPGRDLATARRWHFFFAWGLVATGAVYLAYGALGRIRRDLVPTGPELKGIGAAIGEHLRLRFPKGEAARRYNVLQKLAYLLVLFVLLPLMVLTGMTMSPGLNAAFPWLLELFGGRQTARTLHFLAAFGLVLFFLLHIAMVLAAGPVNELRSMITGRYVIDPKDDRWKDPKP</sequence>
<gene>
    <name evidence="8" type="ORF">B7Z12_06725</name>
</gene>
<dbReference type="GO" id="GO:0022904">
    <property type="term" value="P:respiratory electron transport chain"/>
    <property type="evidence" value="ECO:0007669"/>
    <property type="project" value="InterPro"/>
</dbReference>
<reference evidence="8 9" key="1">
    <citation type="submission" date="2017-03" db="EMBL/GenBank/DDBJ databases">
        <title>Lifting the veil on microbial sulfur biogeochemistry in mining wastewaters.</title>
        <authorList>
            <person name="Kantor R.S."/>
            <person name="Colenbrander Nelson T."/>
            <person name="Marshall S."/>
            <person name="Bennett D."/>
            <person name="Apte S."/>
            <person name="Camacho D."/>
            <person name="Thomas B.C."/>
            <person name="Warren L.A."/>
            <person name="Banfield J.F."/>
        </authorList>
    </citation>
    <scope>NUCLEOTIDE SEQUENCE [LARGE SCALE GENOMIC DNA]</scope>
    <source>
        <strain evidence="8">32-67-7</strain>
    </source>
</reference>
<keyword evidence="3 6" id="KW-0812">Transmembrane</keyword>